<dbReference type="AlphaFoldDB" id="A0A8H6IKY4"/>
<dbReference type="OrthoDB" id="6710946at2759"/>
<dbReference type="PROSITE" id="PS51747">
    <property type="entry name" value="CYT_DCMP_DEAMINASES_2"/>
    <property type="match status" value="1"/>
</dbReference>
<dbReference type="Pfam" id="PF00383">
    <property type="entry name" value="dCMP_cyt_deam_1"/>
    <property type="match status" value="1"/>
</dbReference>
<organism evidence="11 12">
    <name type="scientific">Ephemerocybe angulata</name>
    <dbReference type="NCBI Taxonomy" id="980116"/>
    <lineage>
        <taxon>Eukaryota</taxon>
        <taxon>Fungi</taxon>
        <taxon>Dikarya</taxon>
        <taxon>Basidiomycota</taxon>
        <taxon>Agaricomycotina</taxon>
        <taxon>Agaricomycetes</taxon>
        <taxon>Agaricomycetidae</taxon>
        <taxon>Agaricales</taxon>
        <taxon>Agaricineae</taxon>
        <taxon>Psathyrellaceae</taxon>
        <taxon>Ephemerocybe</taxon>
    </lineage>
</organism>
<dbReference type="InterPro" id="IPR035105">
    <property type="entry name" value="Deoxycytidylate_deaminase_dom"/>
</dbReference>
<dbReference type="GO" id="GO:0004132">
    <property type="term" value="F:dCMP deaminase activity"/>
    <property type="evidence" value="ECO:0007669"/>
    <property type="project" value="UniProtKB-EC"/>
</dbReference>
<dbReference type="GO" id="GO:0009165">
    <property type="term" value="P:nucleotide biosynthetic process"/>
    <property type="evidence" value="ECO:0007669"/>
    <property type="project" value="UniProtKB-KW"/>
</dbReference>
<keyword evidence="4" id="KW-0545">Nucleotide biosynthesis</keyword>
<comment type="similarity">
    <text evidence="2">Belongs to the cytidine and deoxycytidylate deaminase family.</text>
</comment>
<dbReference type="CDD" id="cd01286">
    <property type="entry name" value="deoxycytidylate_deaminase"/>
    <property type="match status" value="1"/>
</dbReference>
<evidence type="ECO:0000256" key="8">
    <source>
        <dbReference type="ARBA" id="ARBA00041763"/>
    </source>
</evidence>
<protein>
    <recommendedName>
        <fullName evidence="9">Deoxycytidylate deaminase</fullName>
        <ecNumber evidence="7">3.5.4.12</ecNumber>
    </recommendedName>
    <alternativeName>
        <fullName evidence="8">dCMP deaminase</fullName>
    </alternativeName>
</protein>
<dbReference type="PROSITE" id="PS00903">
    <property type="entry name" value="CYT_DCMP_DEAMINASES_1"/>
    <property type="match status" value="1"/>
</dbReference>
<evidence type="ECO:0000256" key="7">
    <source>
        <dbReference type="ARBA" id="ARBA00038938"/>
    </source>
</evidence>
<evidence type="ECO:0000313" key="12">
    <source>
        <dbReference type="Proteomes" id="UP000521943"/>
    </source>
</evidence>
<evidence type="ECO:0000256" key="4">
    <source>
        <dbReference type="ARBA" id="ARBA00022727"/>
    </source>
</evidence>
<dbReference type="EMBL" id="JACGCI010000001">
    <property type="protein sequence ID" value="KAF6766664.1"/>
    <property type="molecule type" value="Genomic_DNA"/>
</dbReference>
<dbReference type="EC" id="3.5.4.12" evidence="7"/>
<keyword evidence="5" id="KW-0378">Hydrolase</keyword>
<evidence type="ECO:0000256" key="6">
    <source>
        <dbReference type="ARBA" id="ARBA00022833"/>
    </source>
</evidence>
<evidence type="ECO:0000259" key="10">
    <source>
        <dbReference type="PROSITE" id="PS51747"/>
    </source>
</evidence>
<dbReference type="InterPro" id="IPR016193">
    <property type="entry name" value="Cytidine_deaminase-like"/>
</dbReference>
<dbReference type="PANTHER" id="PTHR11086">
    <property type="entry name" value="DEOXYCYTIDYLATE DEAMINASE-RELATED"/>
    <property type="match status" value="1"/>
</dbReference>
<dbReference type="FunFam" id="3.40.140.10:FF:000035">
    <property type="entry name" value="dCMP deaminase"/>
    <property type="match status" value="1"/>
</dbReference>
<dbReference type="SUPFAM" id="SSF53927">
    <property type="entry name" value="Cytidine deaminase-like"/>
    <property type="match status" value="1"/>
</dbReference>
<evidence type="ECO:0000256" key="9">
    <source>
        <dbReference type="ARBA" id="ARBA00071582"/>
    </source>
</evidence>
<evidence type="ECO:0000256" key="1">
    <source>
        <dbReference type="ARBA" id="ARBA00001947"/>
    </source>
</evidence>
<keyword evidence="6" id="KW-0862">Zinc</keyword>
<sequence>MFIAIIGTRFAGKSTVEEYLIKNHQFTPVRLIEPNDGESILEGNIGLANLPGAISSLTVKTSDAQGHKSNKHQSFLSLSPLPSPSIPTVLDSITKRLGHPLCFSSPKDLLLFVTTHWRENFVTCDLDRKTLVDHFFRRPFFMLMNIDAPLIDRFMRCQNFQPTNLEEFVRENDRLVYGTQSLHELWDQVHVNVVNGFSSIDKLHGHLNSLDLLKAEHLRPSWDAYFMTLASLASQRSNCMKRRVGAVLVRDNRVLATGYNGTPRGLVNCNEGGCGHCNGTYPSISTPIECVCLHAEENALLEAGRERIGLNAVLYCNTCPCLKCTVKIIQTGVKTVVYNLAYKMDKASANLFQQSGVDLRRYDPHTSFRLPLVNDDAQINGL</sequence>
<dbReference type="Proteomes" id="UP000521943">
    <property type="component" value="Unassembled WGS sequence"/>
</dbReference>
<keyword evidence="12" id="KW-1185">Reference proteome</keyword>
<proteinExistence type="inferred from homology"/>
<evidence type="ECO:0000256" key="2">
    <source>
        <dbReference type="ARBA" id="ARBA00006576"/>
    </source>
</evidence>
<feature type="domain" description="CMP/dCMP-type deaminase" evidence="10">
    <location>
        <begin position="221"/>
        <end position="359"/>
    </location>
</feature>
<name>A0A8H6IKY4_9AGAR</name>
<dbReference type="InterPro" id="IPR002125">
    <property type="entry name" value="CMP_dCMP_dom"/>
</dbReference>
<dbReference type="Gene3D" id="3.40.140.10">
    <property type="entry name" value="Cytidine Deaminase, domain 2"/>
    <property type="match status" value="1"/>
</dbReference>
<reference evidence="11 12" key="1">
    <citation type="submission" date="2020-07" db="EMBL/GenBank/DDBJ databases">
        <title>Comparative genomics of pyrophilous fungi reveals a link between fire events and developmental genes.</title>
        <authorList>
            <consortium name="DOE Joint Genome Institute"/>
            <person name="Steindorff A.S."/>
            <person name="Carver A."/>
            <person name="Calhoun S."/>
            <person name="Stillman K."/>
            <person name="Liu H."/>
            <person name="Lipzen A."/>
            <person name="Pangilinan J."/>
            <person name="Labutti K."/>
            <person name="Bruns T.D."/>
            <person name="Grigoriev I.V."/>
        </authorList>
    </citation>
    <scope>NUCLEOTIDE SEQUENCE [LARGE SCALE GENOMIC DNA]</scope>
    <source>
        <strain evidence="11 12">CBS 144469</strain>
    </source>
</reference>
<comment type="caution">
    <text evidence="11">The sequence shown here is derived from an EMBL/GenBank/DDBJ whole genome shotgun (WGS) entry which is preliminary data.</text>
</comment>
<dbReference type="InterPro" id="IPR016192">
    <property type="entry name" value="APOBEC/CMP_deaminase_Zn-bd"/>
</dbReference>
<comment type="cofactor">
    <cofactor evidence="1">
        <name>Zn(2+)</name>
        <dbReference type="ChEBI" id="CHEBI:29105"/>
    </cofactor>
</comment>
<dbReference type="GO" id="GO:0008270">
    <property type="term" value="F:zinc ion binding"/>
    <property type="evidence" value="ECO:0007669"/>
    <property type="project" value="InterPro"/>
</dbReference>
<evidence type="ECO:0000313" key="11">
    <source>
        <dbReference type="EMBL" id="KAF6766664.1"/>
    </source>
</evidence>
<evidence type="ECO:0000256" key="5">
    <source>
        <dbReference type="ARBA" id="ARBA00022801"/>
    </source>
</evidence>
<keyword evidence="3" id="KW-0479">Metal-binding</keyword>
<dbReference type="InterPro" id="IPR015517">
    <property type="entry name" value="dCMP_deaminase-rel"/>
</dbReference>
<dbReference type="PANTHER" id="PTHR11086:SF18">
    <property type="entry name" value="DEOXYCYTIDYLATE DEAMINASE"/>
    <property type="match status" value="1"/>
</dbReference>
<evidence type="ECO:0000256" key="3">
    <source>
        <dbReference type="ARBA" id="ARBA00022723"/>
    </source>
</evidence>
<gene>
    <name evidence="11" type="ORF">DFP72DRAFT_997736</name>
</gene>
<accession>A0A8H6IKY4</accession>
<dbReference type="GO" id="GO:0005737">
    <property type="term" value="C:cytoplasm"/>
    <property type="evidence" value="ECO:0007669"/>
    <property type="project" value="TreeGrafter"/>
</dbReference>